<feature type="coiled-coil region" evidence="1">
    <location>
        <begin position="24"/>
        <end position="91"/>
    </location>
</feature>
<organism evidence="2 3">
    <name type="scientific">Vreelandella azerica</name>
    <dbReference type="NCBI Taxonomy" id="2732867"/>
    <lineage>
        <taxon>Bacteria</taxon>
        <taxon>Pseudomonadati</taxon>
        <taxon>Pseudomonadota</taxon>
        <taxon>Gammaproteobacteria</taxon>
        <taxon>Oceanospirillales</taxon>
        <taxon>Halomonadaceae</taxon>
        <taxon>Vreelandella</taxon>
    </lineage>
</organism>
<dbReference type="RefSeq" id="WP_171701047.1">
    <property type="nucleotide sequence ID" value="NZ_JABFHI010000001.1"/>
</dbReference>
<evidence type="ECO:0000256" key="1">
    <source>
        <dbReference type="SAM" id="Coils"/>
    </source>
</evidence>
<protein>
    <submittedName>
        <fullName evidence="2">Uncharacterized protein</fullName>
    </submittedName>
</protein>
<keyword evidence="3" id="KW-1185">Reference proteome</keyword>
<name>A0A7Y3TVB5_9GAMM</name>
<sequence length="181" mass="21204">MNIALIEKAIDGAVEVAKFISGQISENKKQKTEAEREKDRIISDTFNRNLQQLEKAREENRNLNKEVKENLEKHKREESELIARIMEDQKNKFRDYVSMMKSSQEYQNKIFGLHMSWMNNVLNSSQSSMSKMGEVLSSAHDNADFSTQDKLDHIGEVREKIKKLKIKLKRRLLFLIMISKT</sequence>
<reference evidence="2 3" key="2">
    <citation type="submission" date="2020-06" db="EMBL/GenBank/DDBJ databases">
        <title>Halomonas songnenensis sp. nov., a moderately halophilic bacterium isolated from saline and alkaline soils.</title>
        <authorList>
            <person name="Jiang J."/>
            <person name="Pan Y."/>
        </authorList>
    </citation>
    <scope>NUCLEOTIDE SEQUENCE [LARGE SCALE GENOMIC DNA]</scope>
    <source>
        <strain evidence="2 3">TBZ9</strain>
    </source>
</reference>
<proteinExistence type="predicted"/>
<dbReference type="Proteomes" id="UP000588806">
    <property type="component" value="Unassembled WGS sequence"/>
</dbReference>
<accession>A0A7Y3TVB5</accession>
<reference evidence="2 3" key="1">
    <citation type="submission" date="2020-05" db="EMBL/GenBank/DDBJ databases">
        <authorList>
            <person name="Ruan W."/>
            <person name="Jeon C.O."/>
            <person name="Chun B.H."/>
        </authorList>
    </citation>
    <scope>NUCLEOTIDE SEQUENCE [LARGE SCALE GENOMIC DNA]</scope>
    <source>
        <strain evidence="2 3">TBZ9</strain>
    </source>
</reference>
<gene>
    <name evidence="2" type="ORF">HLB35_00070</name>
</gene>
<evidence type="ECO:0000313" key="2">
    <source>
        <dbReference type="EMBL" id="NOG30558.1"/>
    </source>
</evidence>
<evidence type="ECO:0000313" key="3">
    <source>
        <dbReference type="Proteomes" id="UP000588806"/>
    </source>
</evidence>
<dbReference type="EMBL" id="JABFHI010000001">
    <property type="protein sequence ID" value="NOG30558.1"/>
    <property type="molecule type" value="Genomic_DNA"/>
</dbReference>
<comment type="caution">
    <text evidence="2">The sequence shown here is derived from an EMBL/GenBank/DDBJ whole genome shotgun (WGS) entry which is preliminary data.</text>
</comment>
<dbReference type="AlphaFoldDB" id="A0A7Y3TVB5"/>
<keyword evidence="1" id="KW-0175">Coiled coil</keyword>